<organism evidence="1 2">
    <name type="scientific">Paramarasmius palmivorus</name>
    <dbReference type="NCBI Taxonomy" id="297713"/>
    <lineage>
        <taxon>Eukaryota</taxon>
        <taxon>Fungi</taxon>
        <taxon>Dikarya</taxon>
        <taxon>Basidiomycota</taxon>
        <taxon>Agaricomycotina</taxon>
        <taxon>Agaricomycetes</taxon>
        <taxon>Agaricomycetidae</taxon>
        <taxon>Agaricales</taxon>
        <taxon>Marasmiineae</taxon>
        <taxon>Marasmiaceae</taxon>
        <taxon>Paramarasmius</taxon>
    </lineage>
</organism>
<name>A0AAW0BTH9_9AGAR</name>
<gene>
    <name evidence="1" type="ORF">VNI00_014529</name>
</gene>
<sequence length="154" mass="17533">MDYTIRHLTLRCASSEDYDLFFRQVNLPALESLLRPDRRVTNFTWPSTNFLDILRCSTPTSLVQSYARRADSGCRPSMFDFLKLCPDLEVLQVNLNDGDFLFASLRKLADAGIRFPKLEDVVIRTAGITQETEEGKAKCAILEELIGRITAKVR</sequence>
<proteinExistence type="predicted"/>
<evidence type="ECO:0000313" key="1">
    <source>
        <dbReference type="EMBL" id="KAK7029496.1"/>
    </source>
</evidence>
<dbReference type="AlphaFoldDB" id="A0AAW0BTH9"/>
<keyword evidence="2" id="KW-1185">Reference proteome</keyword>
<comment type="caution">
    <text evidence="1">The sequence shown here is derived from an EMBL/GenBank/DDBJ whole genome shotgun (WGS) entry which is preliminary data.</text>
</comment>
<evidence type="ECO:0000313" key="2">
    <source>
        <dbReference type="Proteomes" id="UP001383192"/>
    </source>
</evidence>
<accession>A0AAW0BTH9</accession>
<protein>
    <submittedName>
        <fullName evidence="1">Uncharacterized protein</fullName>
    </submittedName>
</protein>
<dbReference type="EMBL" id="JAYKXP010000082">
    <property type="protein sequence ID" value="KAK7029496.1"/>
    <property type="molecule type" value="Genomic_DNA"/>
</dbReference>
<dbReference type="Proteomes" id="UP001383192">
    <property type="component" value="Unassembled WGS sequence"/>
</dbReference>
<reference evidence="1 2" key="1">
    <citation type="submission" date="2024-01" db="EMBL/GenBank/DDBJ databases">
        <title>A draft genome for a cacao thread blight-causing isolate of Paramarasmius palmivorus.</title>
        <authorList>
            <person name="Baruah I.K."/>
            <person name="Bukari Y."/>
            <person name="Amoako-Attah I."/>
            <person name="Meinhardt L.W."/>
            <person name="Bailey B.A."/>
            <person name="Cohen S.P."/>
        </authorList>
    </citation>
    <scope>NUCLEOTIDE SEQUENCE [LARGE SCALE GENOMIC DNA]</scope>
    <source>
        <strain evidence="1 2">GH-12</strain>
    </source>
</reference>